<feature type="compositionally biased region" description="Basic and acidic residues" evidence="1">
    <location>
        <begin position="38"/>
        <end position="47"/>
    </location>
</feature>
<feature type="compositionally biased region" description="Polar residues" evidence="1">
    <location>
        <begin position="48"/>
        <end position="61"/>
    </location>
</feature>
<feature type="compositionally biased region" description="Basic and acidic residues" evidence="1">
    <location>
        <begin position="270"/>
        <end position="279"/>
    </location>
</feature>
<name>A0AAE0NEQ6_9PEZI</name>
<feature type="compositionally biased region" description="Basic and acidic residues" evidence="1">
    <location>
        <begin position="423"/>
        <end position="432"/>
    </location>
</feature>
<dbReference type="Proteomes" id="UP001287356">
    <property type="component" value="Unassembled WGS sequence"/>
</dbReference>
<sequence>MSSPASLGGGSREPTSPPSPAFPSDLLGGFTDIGLQDFKLRPGRADNDSTGSFNLPKNSESGEVPAEMHPDRAKLLGETNTSPQDIIDVKEGETPTISASSGGTDKHDLSFLTGSNRMVFRHGLGPAEAETAAVSGSAFGAGRAPAQRVGGMRHSSNRRSGRRPSDRRGERRAESQASRPQSPGHSRAPRGTTEEGEIKNDEKTLQLANRSQEGRLSYHDDEDEMAQPTSSTGRGHKSSDDTLESMFSSSQQEYAPSQAARPTLSYSPRVEAEQLKREPSPPIEFGVTEKIVDFDAHHPKIRELFKNRKNPWLAKIKRPRAWDFFDDECQPEEGEKEAATASTESATKTEELAISKAKNVVTQGEIDPDSMDIDQITTEAENTATNFEMDVDTSMSIDSKVPPFDLSKKPSKFKVPPKPTKLSKSDEKDKKATPMTTATGEGLDTLLTDFSQKFWKKNTL</sequence>
<gene>
    <name evidence="2" type="ORF">B0T24DRAFT_675873</name>
</gene>
<keyword evidence="3" id="KW-1185">Reference proteome</keyword>
<feature type="compositionally biased region" description="Basic and acidic residues" evidence="1">
    <location>
        <begin position="163"/>
        <end position="174"/>
    </location>
</feature>
<comment type="caution">
    <text evidence="2">The sequence shown here is derived from an EMBL/GenBank/DDBJ whole genome shotgun (WGS) entry which is preliminary data.</text>
</comment>
<feature type="region of interest" description="Disordered" evidence="1">
    <location>
        <begin position="91"/>
        <end position="110"/>
    </location>
</feature>
<feature type="compositionally biased region" description="Polar residues" evidence="1">
    <location>
        <begin position="175"/>
        <end position="184"/>
    </location>
</feature>
<feature type="region of interest" description="Disordered" evidence="1">
    <location>
        <begin position="1"/>
        <end position="70"/>
    </location>
</feature>
<evidence type="ECO:0000313" key="3">
    <source>
        <dbReference type="Proteomes" id="UP001287356"/>
    </source>
</evidence>
<reference evidence="2" key="2">
    <citation type="submission" date="2023-06" db="EMBL/GenBank/DDBJ databases">
        <authorList>
            <consortium name="Lawrence Berkeley National Laboratory"/>
            <person name="Haridas S."/>
            <person name="Hensen N."/>
            <person name="Bonometti L."/>
            <person name="Westerberg I."/>
            <person name="Brannstrom I.O."/>
            <person name="Guillou S."/>
            <person name="Cros-Aarteil S."/>
            <person name="Calhoun S."/>
            <person name="Kuo A."/>
            <person name="Mondo S."/>
            <person name="Pangilinan J."/>
            <person name="Riley R."/>
            <person name="Labutti K."/>
            <person name="Andreopoulos B."/>
            <person name="Lipzen A."/>
            <person name="Chen C."/>
            <person name="Yanf M."/>
            <person name="Daum C."/>
            <person name="Ng V."/>
            <person name="Clum A."/>
            <person name="Steindorff A."/>
            <person name="Ohm R."/>
            <person name="Martin F."/>
            <person name="Silar P."/>
            <person name="Natvig D."/>
            <person name="Lalanne C."/>
            <person name="Gautier V."/>
            <person name="Ament-Velasquez S.L."/>
            <person name="Kruys A."/>
            <person name="Hutchinson M.I."/>
            <person name="Powell A.J."/>
            <person name="Barry K."/>
            <person name="Miller A.N."/>
            <person name="Grigoriev I.V."/>
            <person name="Debuchy R."/>
            <person name="Gladieux P."/>
            <person name="Thoren M.H."/>
            <person name="Johannesson H."/>
        </authorList>
    </citation>
    <scope>NUCLEOTIDE SEQUENCE</scope>
    <source>
        <strain evidence="2">CBS 958.72</strain>
    </source>
</reference>
<evidence type="ECO:0000313" key="2">
    <source>
        <dbReference type="EMBL" id="KAK3380157.1"/>
    </source>
</evidence>
<accession>A0AAE0NEQ6</accession>
<dbReference type="AlphaFoldDB" id="A0AAE0NEQ6"/>
<protein>
    <submittedName>
        <fullName evidence="2">Uncharacterized protein</fullName>
    </submittedName>
</protein>
<proteinExistence type="predicted"/>
<feature type="compositionally biased region" description="Basic and acidic residues" evidence="1">
    <location>
        <begin position="192"/>
        <end position="204"/>
    </location>
</feature>
<organism evidence="2 3">
    <name type="scientific">Lasiosphaeria ovina</name>
    <dbReference type="NCBI Taxonomy" id="92902"/>
    <lineage>
        <taxon>Eukaryota</taxon>
        <taxon>Fungi</taxon>
        <taxon>Dikarya</taxon>
        <taxon>Ascomycota</taxon>
        <taxon>Pezizomycotina</taxon>
        <taxon>Sordariomycetes</taxon>
        <taxon>Sordariomycetidae</taxon>
        <taxon>Sordariales</taxon>
        <taxon>Lasiosphaeriaceae</taxon>
        <taxon>Lasiosphaeria</taxon>
    </lineage>
</organism>
<feature type="compositionally biased region" description="Polar residues" evidence="1">
    <location>
        <begin position="245"/>
        <end position="255"/>
    </location>
</feature>
<feature type="region of interest" description="Disordered" evidence="1">
    <location>
        <begin position="330"/>
        <end position="371"/>
    </location>
</feature>
<feature type="region of interest" description="Disordered" evidence="1">
    <location>
        <begin position="398"/>
        <end position="439"/>
    </location>
</feature>
<dbReference type="EMBL" id="JAULSN010000002">
    <property type="protein sequence ID" value="KAK3380157.1"/>
    <property type="molecule type" value="Genomic_DNA"/>
</dbReference>
<feature type="region of interest" description="Disordered" evidence="1">
    <location>
        <begin position="136"/>
        <end position="282"/>
    </location>
</feature>
<evidence type="ECO:0000256" key="1">
    <source>
        <dbReference type="SAM" id="MobiDB-lite"/>
    </source>
</evidence>
<reference evidence="2" key="1">
    <citation type="journal article" date="2023" name="Mol. Phylogenet. Evol.">
        <title>Genome-scale phylogeny and comparative genomics of the fungal order Sordariales.</title>
        <authorList>
            <person name="Hensen N."/>
            <person name="Bonometti L."/>
            <person name="Westerberg I."/>
            <person name="Brannstrom I.O."/>
            <person name="Guillou S."/>
            <person name="Cros-Aarteil S."/>
            <person name="Calhoun S."/>
            <person name="Haridas S."/>
            <person name="Kuo A."/>
            <person name="Mondo S."/>
            <person name="Pangilinan J."/>
            <person name="Riley R."/>
            <person name="LaButti K."/>
            <person name="Andreopoulos B."/>
            <person name="Lipzen A."/>
            <person name="Chen C."/>
            <person name="Yan M."/>
            <person name="Daum C."/>
            <person name="Ng V."/>
            <person name="Clum A."/>
            <person name="Steindorff A."/>
            <person name="Ohm R.A."/>
            <person name="Martin F."/>
            <person name="Silar P."/>
            <person name="Natvig D.O."/>
            <person name="Lalanne C."/>
            <person name="Gautier V."/>
            <person name="Ament-Velasquez S.L."/>
            <person name="Kruys A."/>
            <person name="Hutchinson M.I."/>
            <person name="Powell A.J."/>
            <person name="Barry K."/>
            <person name="Miller A.N."/>
            <person name="Grigoriev I.V."/>
            <person name="Debuchy R."/>
            <person name="Gladieux P."/>
            <person name="Hiltunen Thoren M."/>
            <person name="Johannesson H."/>
        </authorList>
    </citation>
    <scope>NUCLEOTIDE SEQUENCE</scope>
    <source>
        <strain evidence="2">CBS 958.72</strain>
    </source>
</reference>